<feature type="transmembrane region" description="Helical" evidence="1">
    <location>
        <begin position="77"/>
        <end position="93"/>
    </location>
</feature>
<gene>
    <name evidence="2" type="ORF">LPE_01693</name>
</gene>
<proteinExistence type="predicted"/>
<keyword evidence="1" id="KW-0472">Membrane</keyword>
<feature type="transmembrane region" description="Helical" evidence="1">
    <location>
        <begin position="45"/>
        <end position="65"/>
    </location>
</feature>
<reference evidence="2" key="1">
    <citation type="journal article" date="2011" name="J. Bacteriol.">
        <title>Annotated genome sequence of Lactobacillus pentosus MP-10, which has probiotic potential, from naturally fermented Alorena green table olives.</title>
        <authorList>
            <person name="Abriouel H."/>
            <person name="Benomar N."/>
            <person name="Perez Pulido R."/>
            <person name="Canamero M.M."/>
            <person name="Galvez A."/>
        </authorList>
    </citation>
    <scope>NUCLEOTIDE SEQUENCE</scope>
    <source>
        <strain evidence="2">MP-10</strain>
    </source>
</reference>
<accession>F6IVM7</accession>
<organism evidence="2">
    <name type="scientific">Lactiplantibacillus pentosus MP-10</name>
    <dbReference type="NCBI Taxonomy" id="1028490"/>
    <lineage>
        <taxon>Bacteria</taxon>
        <taxon>Bacillati</taxon>
        <taxon>Bacillota</taxon>
        <taxon>Bacilli</taxon>
        <taxon>Lactobacillales</taxon>
        <taxon>Lactobacillaceae</taxon>
        <taxon>Lactiplantibacillus</taxon>
    </lineage>
</organism>
<keyword evidence="1" id="KW-1133">Transmembrane helix</keyword>
<dbReference type="Pfam" id="PF11694">
    <property type="entry name" value="DUF3290"/>
    <property type="match status" value="1"/>
</dbReference>
<name>F6IVM7_LACPE</name>
<evidence type="ECO:0000313" key="2">
    <source>
        <dbReference type="EMBL" id="CCB82666.1"/>
    </source>
</evidence>
<sequence length="177" mass="20402">MYRGANQVSVCKVSRKTCYNESYKEGDMTFYSYNYLVHQNSNHTLIQLGIIGITILIIAVLSWLWYRHKTDLKYRDLFIIMVLLLLLLVGIQYNEWESLQNSFNQKSQVTQIMQRVAKEKGVKKTAVWSNTSSVSSGMLIKVQDHIYNVTVNTDGNSYTLTKATPIQSKINYVKEGE</sequence>
<evidence type="ECO:0000256" key="1">
    <source>
        <dbReference type="SAM" id="Phobius"/>
    </source>
</evidence>
<dbReference type="InterPro" id="IPR021707">
    <property type="entry name" value="DUF3290"/>
</dbReference>
<evidence type="ECO:0008006" key="3">
    <source>
        <dbReference type="Google" id="ProtNLM"/>
    </source>
</evidence>
<keyword evidence="1" id="KW-0812">Transmembrane</keyword>
<dbReference type="AlphaFoldDB" id="F6IVM7"/>
<dbReference type="EMBL" id="FR871807">
    <property type="protein sequence ID" value="CCB82666.1"/>
    <property type="molecule type" value="Genomic_DNA"/>
</dbReference>
<protein>
    <recommendedName>
        <fullName evidence="3">DUF3290 domain-containing protein</fullName>
    </recommendedName>
</protein>